<dbReference type="Proteomes" id="UP001408356">
    <property type="component" value="Unassembled WGS sequence"/>
</dbReference>
<dbReference type="EMBL" id="JARVKF010000013">
    <property type="protein sequence ID" value="KAK9425674.1"/>
    <property type="molecule type" value="Genomic_DNA"/>
</dbReference>
<proteinExistence type="predicted"/>
<keyword evidence="2" id="KW-1185">Reference proteome</keyword>
<evidence type="ECO:0008006" key="3">
    <source>
        <dbReference type="Google" id="ProtNLM"/>
    </source>
</evidence>
<accession>A0ABR2VFI6</accession>
<reference evidence="1 2" key="1">
    <citation type="journal article" date="2024" name="J. Plant Pathol.">
        <title>Sequence and assembly of the genome of Seiridium unicorne, isolate CBS 538.82, causal agent of cypress canker disease.</title>
        <authorList>
            <person name="Scali E."/>
            <person name="Rocca G.D."/>
            <person name="Danti R."/>
            <person name="Garbelotto M."/>
            <person name="Barberini S."/>
            <person name="Baroncelli R."/>
            <person name="Emiliani G."/>
        </authorList>
    </citation>
    <scope>NUCLEOTIDE SEQUENCE [LARGE SCALE GENOMIC DNA]</scope>
    <source>
        <strain evidence="1 2">BM-138-508</strain>
    </source>
</reference>
<comment type="caution">
    <text evidence="1">The sequence shown here is derived from an EMBL/GenBank/DDBJ whole genome shotgun (WGS) entry which is preliminary data.</text>
</comment>
<protein>
    <recommendedName>
        <fullName evidence="3">C2H2-type domain-containing protein</fullName>
    </recommendedName>
</protein>
<evidence type="ECO:0000313" key="1">
    <source>
        <dbReference type="EMBL" id="KAK9425674.1"/>
    </source>
</evidence>
<organism evidence="1 2">
    <name type="scientific">Seiridium unicorne</name>
    <dbReference type="NCBI Taxonomy" id="138068"/>
    <lineage>
        <taxon>Eukaryota</taxon>
        <taxon>Fungi</taxon>
        <taxon>Dikarya</taxon>
        <taxon>Ascomycota</taxon>
        <taxon>Pezizomycotina</taxon>
        <taxon>Sordariomycetes</taxon>
        <taxon>Xylariomycetidae</taxon>
        <taxon>Amphisphaeriales</taxon>
        <taxon>Sporocadaceae</taxon>
        <taxon>Seiridium</taxon>
    </lineage>
</organism>
<sequence>MVCEIIVVSDGKVLLVMGRATAIPVRTRNGPYQSHRLTRSSTASEALASFRAFLEDGNLPGELPTQCPAMCGFASDRFHHLVGHFEHRDWREDVCQNSEKLLVNYLDDDAVKEPLQGYLGCETRQYGPQRQYQSVTNG</sequence>
<gene>
    <name evidence="1" type="ORF">SUNI508_03035</name>
</gene>
<evidence type="ECO:0000313" key="2">
    <source>
        <dbReference type="Proteomes" id="UP001408356"/>
    </source>
</evidence>
<name>A0ABR2VFI6_9PEZI</name>